<accession>A0A6A2WTQ4</accession>
<keyword evidence="4" id="KW-1185">Reference proteome</keyword>
<comment type="caution">
    <text evidence="3">The sequence shown here is derived from an EMBL/GenBank/DDBJ whole genome shotgun (WGS) entry which is preliminary data.</text>
</comment>
<evidence type="ECO:0000313" key="4">
    <source>
        <dbReference type="Proteomes" id="UP000436088"/>
    </source>
</evidence>
<dbReference type="Proteomes" id="UP000436088">
    <property type="component" value="Unassembled WGS sequence"/>
</dbReference>
<organism evidence="3 4">
    <name type="scientific">Hibiscus syriacus</name>
    <name type="common">Rose of Sharon</name>
    <dbReference type="NCBI Taxonomy" id="106335"/>
    <lineage>
        <taxon>Eukaryota</taxon>
        <taxon>Viridiplantae</taxon>
        <taxon>Streptophyta</taxon>
        <taxon>Embryophyta</taxon>
        <taxon>Tracheophyta</taxon>
        <taxon>Spermatophyta</taxon>
        <taxon>Magnoliopsida</taxon>
        <taxon>eudicotyledons</taxon>
        <taxon>Gunneridae</taxon>
        <taxon>Pentapetalae</taxon>
        <taxon>rosids</taxon>
        <taxon>malvids</taxon>
        <taxon>Malvales</taxon>
        <taxon>Malvaceae</taxon>
        <taxon>Malvoideae</taxon>
        <taxon>Hibiscus</taxon>
    </lineage>
</organism>
<proteinExistence type="inferred from homology"/>
<dbReference type="Gene3D" id="3.40.50.2000">
    <property type="entry name" value="Glycogen Phosphorylase B"/>
    <property type="match status" value="3"/>
</dbReference>
<keyword evidence="2" id="KW-0808">Transferase</keyword>
<evidence type="ECO:0000256" key="1">
    <source>
        <dbReference type="ARBA" id="ARBA00009995"/>
    </source>
</evidence>
<dbReference type="PANTHER" id="PTHR48047:SF229">
    <property type="entry name" value="UDP-GLYCOSYLTRANSFERASE 73C3-RELATED"/>
    <property type="match status" value="1"/>
</dbReference>
<dbReference type="AlphaFoldDB" id="A0A6A2WTQ4"/>
<evidence type="ECO:0000313" key="3">
    <source>
        <dbReference type="EMBL" id="KAE8658895.1"/>
    </source>
</evidence>
<dbReference type="SUPFAM" id="SSF53756">
    <property type="entry name" value="UDP-Glycosyltransferase/glycogen phosphorylase"/>
    <property type="match status" value="1"/>
</dbReference>
<sequence length="406" mass="45101">MASPSEQTHFVLFPFMAQGHLIPMVDIARFLAQHNVIVTVITTPHNTGRVQKIIDRAVIRPSDPFSAALIPRQRIRTGRRVTAQPRRIVEAYFAPMDESYNASCWVVVNSFEELKPTCIEEYAKIMKTWCIGPVSLIHKNELHNAERGNKASIDEQQCLRWLDSQETKSVIYACLGSSNTLKYPELKELGLGLEVSRKPLIWVLKGNNEASNKVIKWIKEDGLTKGRGLIIMGWAPQVLILSHPAVGYQFMNEKLVVQMLNIGVSVGADTPTTWLDEESGFRDWVKLRKSNQSNALNYLSIVSLDIYKCHGNGYVYAGGCGLMVRLCSKWKCSGNDGCLILSMVKCQGNEKWGNDEFIGCKIPLIPLESHVVHEPYPPSGSGPLAALAGGYSSPSRAETAVQCQLS</sequence>
<evidence type="ECO:0000256" key="2">
    <source>
        <dbReference type="ARBA" id="ARBA00022676"/>
    </source>
</evidence>
<dbReference type="GO" id="GO:0035251">
    <property type="term" value="F:UDP-glucosyltransferase activity"/>
    <property type="evidence" value="ECO:0007669"/>
    <property type="project" value="TreeGrafter"/>
</dbReference>
<gene>
    <name evidence="3" type="ORF">F3Y22_tig00116965pilonHSYRG00146</name>
</gene>
<keyword evidence="2" id="KW-0328">Glycosyltransferase</keyword>
<dbReference type="PANTHER" id="PTHR48047">
    <property type="entry name" value="GLYCOSYLTRANSFERASE"/>
    <property type="match status" value="1"/>
</dbReference>
<dbReference type="EMBL" id="VEPZ02001739">
    <property type="protein sequence ID" value="KAE8658895.1"/>
    <property type="molecule type" value="Genomic_DNA"/>
</dbReference>
<protein>
    <submittedName>
        <fullName evidence="3">Uncharacterized protein</fullName>
    </submittedName>
</protein>
<comment type="similarity">
    <text evidence="1">Belongs to the UDP-glycosyltransferase family.</text>
</comment>
<reference evidence="3" key="1">
    <citation type="submission" date="2019-09" db="EMBL/GenBank/DDBJ databases">
        <title>Draft genome information of white flower Hibiscus syriacus.</title>
        <authorList>
            <person name="Kim Y.-M."/>
        </authorList>
    </citation>
    <scope>NUCLEOTIDE SEQUENCE [LARGE SCALE GENOMIC DNA]</scope>
    <source>
        <strain evidence="3">YM2019G1</strain>
    </source>
</reference>
<name>A0A6A2WTQ4_HIBSY</name>